<comment type="caution">
    <text evidence="1">The sequence shown here is derived from an EMBL/GenBank/DDBJ whole genome shotgun (WGS) entry which is preliminary data.</text>
</comment>
<organism evidence="1 2">
    <name type="scientific">Sorghum bicolor</name>
    <name type="common">Sorghum</name>
    <name type="synonym">Sorghum vulgare</name>
    <dbReference type="NCBI Taxonomy" id="4558"/>
    <lineage>
        <taxon>Eukaryota</taxon>
        <taxon>Viridiplantae</taxon>
        <taxon>Streptophyta</taxon>
        <taxon>Embryophyta</taxon>
        <taxon>Tracheophyta</taxon>
        <taxon>Spermatophyta</taxon>
        <taxon>Magnoliopsida</taxon>
        <taxon>Liliopsida</taxon>
        <taxon>Poales</taxon>
        <taxon>Poaceae</taxon>
        <taxon>PACMAD clade</taxon>
        <taxon>Panicoideae</taxon>
        <taxon>Andropogonodae</taxon>
        <taxon>Andropogoneae</taxon>
        <taxon>Sorghinae</taxon>
        <taxon>Sorghum</taxon>
    </lineage>
</organism>
<gene>
    <name evidence="1" type="ORF">BDA96_04G318200</name>
</gene>
<sequence length="50" mass="6167">MDRWCHPHVGYNCLETDGTKIWARHRAKPRKFGRHGRKFGWTRDRRDWST</sequence>
<evidence type="ECO:0000313" key="2">
    <source>
        <dbReference type="Proteomes" id="UP000807115"/>
    </source>
</evidence>
<reference evidence="1" key="1">
    <citation type="journal article" date="2019" name="BMC Genomics">
        <title>A new reference genome for Sorghum bicolor reveals high levels of sequence similarity between sweet and grain genotypes: implications for the genetics of sugar metabolism.</title>
        <authorList>
            <person name="Cooper E.A."/>
            <person name="Brenton Z.W."/>
            <person name="Flinn B.S."/>
            <person name="Jenkins J."/>
            <person name="Shu S."/>
            <person name="Flowers D."/>
            <person name="Luo F."/>
            <person name="Wang Y."/>
            <person name="Xia P."/>
            <person name="Barry K."/>
            <person name="Daum C."/>
            <person name="Lipzen A."/>
            <person name="Yoshinaga Y."/>
            <person name="Schmutz J."/>
            <person name="Saski C."/>
            <person name="Vermerris W."/>
            <person name="Kresovich S."/>
        </authorList>
    </citation>
    <scope>NUCLEOTIDE SEQUENCE</scope>
</reference>
<dbReference type="Proteomes" id="UP000807115">
    <property type="component" value="Chromosome 4"/>
</dbReference>
<dbReference type="AlphaFoldDB" id="A0A921UJX4"/>
<protein>
    <submittedName>
        <fullName evidence="1">Uncharacterized protein</fullName>
    </submittedName>
</protein>
<reference evidence="1" key="2">
    <citation type="submission" date="2020-10" db="EMBL/GenBank/DDBJ databases">
        <authorList>
            <person name="Cooper E.A."/>
            <person name="Brenton Z.W."/>
            <person name="Flinn B.S."/>
            <person name="Jenkins J."/>
            <person name="Shu S."/>
            <person name="Flowers D."/>
            <person name="Luo F."/>
            <person name="Wang Y."/>
            <person name="Xia P."/>
            <person name="Barry K."/>
            <person name="Daum C."/>
            <person name="Lipzen A."/>
            <person name="Yoshinaga Y."/>
            <person name="Schmutz J."/>
            <person name="Saski C."/>
            <person name="Vermerris W."/>
            <person name="Kresovich S."/>
        </authorList>
    </citation>
    <scope>NUCLEOTIDE SEQUENCE</scope>
</reference>
<name>A0A921UJX4_SORBI</name>
<proteinExistence type="predicted"/>
<evidence type="ECO:0000313" key="1">
    <source>
        <dbReference type="EMBL" id="KAG0534882.1"/>
    </source>
</evidence>
<dbReference type="EMBL" id="CM027683">
    <property type="protein sequence ID" value="KAG0534882.1"/>
    <property type="molecule type" value="Genomic_DNA"/>
</dbReference>
<accession>A0A921UJX4</accession>